<accession>A0A9I9EB05</accession>
<proteinExistence type="predicted"/>
<organism evidence="1">
    <name type="scientific">Cucumis melo</name>
    <name type="common">Muskmelon</name>
    <dbReference type="NCBI Taxonomy" id="3656"/>
    <lineage>
        <taxon>Eukaryota</taxon>
        <taxon>Viridiplantae</taxon>
        <taxon>Streptophyta</taxon>
        <taxon>Embryophyta</taxon>
        <taxon>Tracheophyta</taxon>
        <taxon>Spermatophyta</taxon>
        <taxon>Magnoliopsida</taxon>
        <taxon>eudicotyledons</taxon>
        <taxon>Gunneridae</taxon>
        <taxon>Pentapetalae</taxon>
        <taxon>rosids</taxon>
        <taxon>fabids</taxon>
        <taxon>Cucurbitales</taxon>
        <taxon>Cucurbitaceae</taxon>
        <taxon>Benincaseae</taxon>
        <taxon>Cucumis</taxon>
    </lineage>
</organism>
<evidence type="ECO:0000313" key="1">
    <source>
        <dbReference type="EnsemblPlants" id="MELO3C031300.2.1"/>
    </source>
</evidence>
<dbReference type="AlphaFoldDB" id="A0A9I9EB05"/>
<reference evidence="1" key="1">
    <citation type="submission" date="2023-03" db="UniProtKB">
        <authorList>
            <consortium name="EnsemblPlants"/>
        </authorList>
    </citation>
    <scope>IDENTIFICATION</scope>
</reference>
<protein>
    <submittedName>
        <fullName evidence="1">Uncharacterized protein</fullName>
    </submittedName>
</protein>
<dbReference type="Gramene" id="MELO3C031300.2.1">
    <property type="protein sequence ID" value="MELO3C031300.2.1"/>
    <property type="gene ID" value="MELO3C031300.2"/>
</dbReference>
<name>A0A9I9EB05_CUCME</name>
<dbReference type="EnsemblPlants" id="MELO3C031300.2.1">
    <property type="protein sequence ID" value="MELO3C031300.2.1"/>
    <property type="gene ID" value="MELO3C031300.2"/>
</dbReference>
<sequence length="70" mass="7913">MIGNASTNFSDIIVIGERIEYGIKHGRLAEATTEYGGIKKGTISKMKEERFMQLVFLIQGSTNQFWSEKI</sequence>